<name>A0A8T1R3B8_CARIL</name>
<protein>
    <recommendedName>
        <fullName evidence="3">Chloroplast lumen common family protein</fullName>
    </recommendedName>
</protein>
<dbReference type="Proteomes" id="UP000811609">
    <property type="component" value="Chromosome 3"/>
</dbReference>
<proteinExistence type="predicted"/>
<accession>A0A8T1R3B8</accession>
<comment type="caution">
    <text evidence="1">The sequence shown here is derived from an EMBL/GenBank/DDBJ whole genome shotgun (WGS) entry which is preliminary data.</text>
</comment>
<reference evidence="1" key="1">
    <citation type="submission" date="2020-12" db="EMBL/GenBank/DDBJ databases">
        <title>WGS assembly of Carya illinoinensis cv. Pawnee.</title>
        <authorList>
            <person name="Platts A."/>
            <person name="Shu S."/>
            <person name="Wright S."/>
            <person name="Barry K."/>
            <person name="Edger P."/>
            <person name="Pires J.C."/>
            <person name="Schmutz J."/>
        </authorList>
    </citation>
    <scope>NUCLEOTIDE SEQUENCE</scope>
    <source>
        <tissue evidence="1">Leaf</tissue>
    </source>
</reference>
<dbReference type="EMBL" id="CM031811">
    <property type="protein sequence ID" value="KAG6660843.1"/>
    <property type="molecule type" value="Genomic_DNA"/>
</dbReference>
<evidence type="ECO:0000313" key="2">
    <source>
        <dbReference type="Proteomes" id="UP000811609"/>
    </source>
</evidence>
<dbReference type="InterPro" id="IPR019734">
    <property type="entry name" value="TPR_rpt"/>
</dbReference>
<sequence>MSSSSITTSSLSAQTEIHNSRFLNSKLCKSFKPPPISSFVNSTCFHKSLYRLTLPSRLTQLRVSARPSRLLTHFSQTSGFSVPTSKFSNLDYSLSPQKTISKYFSEKIVVLLIGILTFMGCRKTGAAIALTAQTSSSAANMEEKIDTQKGQGDDEEMCEKVLEKDPRNVEALKVVLYGKMRRGKPKEAVQYVERLIKEEPDEVEWRLLMAHCYEMMGQLSKAKRLFKEILEETPLSLKALHGLALVMHKNREGPAVLEMLNKALDIACCEKRETEARNIKILIAQMHVVEGELDEALKKLQDLVNENPRDFRPYLCRGVIYSLQDKEKEAAEQFETYQALMPEEFPQRGFVDDVVLAAKAKSQERFQKEFNAEFSYKCKMEIIYMD</sequence>
<keyword evidence="2" id="KW-1185">Reference proteome</keyword>
<organism evidence="1 2">
    <name type="scientific">Carya illinoinensis</name>
    <name type="common">Pecan</name>
    <dbReference type="NCBI Taxonomy" id="32201"/>
    <lineage>
        <taxon>Eukaryota</taxon>
        <taxon>Viridiplantae</taxon>
        <taxon>Streptophyta</taxon>
        <taxon>Embryophyta</taxon>
        <taxon>Tracheophyta</taxon>
        <taxon>Spermatophyta</taxon>
        <taxon>Magnoliopsida</taxon>
        <taxon>eudicotyledons</taxon>
        <taxon>Gunneridae</taxon>
        <taxon>Pentapetalae</taxon>
        <taxon>rosids</taxon>
        <taxon>fabids</taxon>
        <taxon>Fagales</taxon>
        <taxon>Juglandaceae</taxon>
        <taxon>Carya</taxon>
    </lineage>
</organism>
<gene>
    <name evidence="1" type="ORF">CIPAW_03G132900</name>
</gene>
<dbReference type="PANTHER" id="PTHR36350">
    <property type="entry name" value="TRANSMEMBRANE PROTEIN"/>
    <property type="match status" value="1"/>
</dbReference>
<dbReference type="AlphaFoldDB" id="A0A8T1R3B8"/>
<dbReference type="PANTHER" id="PTHR36350:SF3">
    <property type="entry name" value="TRANSMEMBRANE PROTEIN"/>
    <property type="match status" value="1"/>
</dbReference>
<dbReference type="Pfam" id="PF14559">
    <property type="entry name" value="TPR_19"/>
    <property type="match status" value="1"/>
</dbReference>
<evidence type="ECO:0000313" key="1">
    <source>
        <dbReference type="EMBL" id="KAG6660843.1"/>
    </source>
</evidence>
<dbReference type="SMART" id="SM00028">
    <property type="entry name" value="TPR"/>
    <property type="match status" value="4"/>
</dbReference>
<evidence type="ECO:0008006" key="3">
    <source>
        <dbReference type="Google" id="ProtNLM"/>
    </source>
</evidence>